<feature type="compositionally biased region" description="Basic and acidic residues" evidence="1">
    <location>
        <begin position="76"/>
        <end position="93"/>
    </location>
</feature>
<comment type="caution">
    <text evidence="2">The sequence shown here is derived from an EMBL/GenBank/DDBJ whole genome shotgun (WGS) entry which is preliminary data.</text>
</comment>
<organism evidence="2 3">
    <name type="scientific">Cercospora berteroae</name>
    <dbReference type="NCBI Taxonomy" id="357750"/>
    <lineage>
        <taxon>Eukaryota</taxon>
        <taxon>Fungi</taxon>
        <taxon>Dikarya</taxon>
        <taxon>Ascomycota</taxon>
        <taxon>Pezizomycotina</taxon>
        <taxon>Dothideomycetes</taxon>
        <taxon>Dothideomycetidae</taxon>
        <taxon>Mycosphaerellales</taxon>
        <taxon>Mycosphaerellaceae</taxon>
        <taxon>Cercospora</taxon>
    </lineage>
</organism>
<accession>A0A2S6BQL8</accession>
<gene>
    <name evidence="2" type="ORF">CBER1_02858</name>
</gene>
<dbReference type="OrthoDB" id="5397628at2759"/>
<sequence length="317" mass="35745">MSSFIRLLNRLLPFATPGTPVYQDVIHLGVLAVLLYLAPQIQETLQNRNRRPDDHIHDEQIVQGPNGEQNDATGPNDDHGNNDTHQPERENRHVPPPIQPNTGVAAEEEDANEPGPANPAARMPPVQRNIGAKKAKSLAKKDQRRAYHEFQRSQGDAQRAKDAEGAAEREAAQAAEVARRKATEAKLEEKKAKEREKRREQERREREEQIALRERAIEFVKEALEERRMCNLFDVGRQIGGDFDEVSLEKILNAAGVTGKSKNGDVVTMVTSTGWVVRVRKEDMEKAYENAADTGEKDINWEEFGEILRKTLLEAVE</sequence>
<dbReference type="EMBL" id="PNEN01001799">
    <property type="protein sequence ID" value="PPJ49769.1"/>
    <property type="molecule type" value="Genomic_DNA"/>
</dbReference>
<dbReference type="Proteomes" id="UP000237631">
    <property type="component" value="Unassembled WGS sequence"/>
</dbReference>
<feature type="compositionally biased region" description="Basic and acidic residues" evidence="1">
    <location>
        <begin position="158"/>
        <end position="207"/>
    </location>
</feature>
<feature type="compositionally biased region" description="Basic and acidic residues" evidence="1">
    <location>
        <begin position="50"/>
        <end position="60"/>
    </location>
</feature>
<proteinExistence type="predicted"/>
<protein>
    <submittedName>
        <fullName evidence="2">Uncharacterized protein</fullName>
    </submittedName>
</protein>
<evidence type="ECO:0000256" key="1">
    <source>
        <dbReference type="SAM" id="MobiDB-lite"/>
    </source>
</evidence>
<feature type="region of interest" description="Disordered" evidence="1">
    <location>
        <begin position="46"/>
        <end position="207"/>
    </location>
</feature>
<feature type="compositionally biased region" description="Basic and acidic residues" evidence="1">
    <location>
        <begin position="139"/>
        <end position="151"/>
    </location>
</feature>
<name>A0A2S6BQL8_9PEZI</name>
<keyword evidence="3" id="KW-1185">Reference proteome</keyword>
<reference evidence="3" key="1">
    <citation type="journal article" date="2017" name="bioRxiv">
        <title>Conservation of a gene cluster reveals novel cercosporin biosynthetic mechanisms and extends production to the genus Colletotrichum.</title>
        <authorList>
            <person name="de Jonge R."/>
            <person name="Ebert M.K."/>
            <person name="Huitt-Roehl C.R."/>
            <person name="Pal P."/>
            <person name="Suttle J.C."/>
            <person name="Spanner R.E."/>
            <person name="Neubauer J.D."/>
            <person name="Jurick W.M.II."/>
            <person name="Stott K.A."/>
            <person name="Secor G.A."/>
            <person name="Thomma B.P.H.J."/>
            <person name="Van de Peer Y."/>
            <person name="Townsend C.A."/>
            <person name="Bolton M.D."/>
        </authorList>
    </citation>
    <scope>NUCLEOTIDE SEQUENCE [LARGE SCALE GENOMIC DNA]</scope>
    <source>
        <strain evidence="3">CBS538.71</strain>
    </source>
</reference>
<evidence type="ECO:0000313" key="2">
    <source>
        <dbReference type="EMBL" id="PPJ49769.1"/>
    </source>
</evidence>
<dbReference type="AlphaFoldDB" id="A0A2S6BQL8"/>
<evidence type="ECO:0000313" key="3">
    <source>
        <dbReference type="Proteomes" id="UP000237631"/>
    </source>
</evidence>
<dbReference type="STRING" id="357750.A0A2S6BQL8"/>